<evidence type="ECO:0000313" key="3">
    <source>
        <dbReference type="EMBL" id="KQL08846.1"/>
    </source>
</evidence>
<evidence type="ECO:0000259" key="2">
    <source>
        <dbReference type="SMART" id="SM00832"/>
    </source>
</evidence>
<reference evidence="3 4" key="1">
    <citation type="submission" date="2015-10" db="EMBL/GenBank/DDBJ databases">
        <authorList>
            <person name="Gilbert D.G."/>
        </authorList>
    </citation>
    <scope>NUCLEOTIDE SEQUENCE [LARGE SCALE GENOMIC DNA]</scope>
    <source>
        <strain evidence="3">FVVF132</strain>
    </source>
</reference>
<dbReference type="SMART" id="SM00832">
    <property type="entry name" value="C8"/>
    <property type="match status" value="1"/>
</dbReference>
<keyword evidence="1" id="KW-1015">Disulfide bond</keyword>
<dbReference type="Proteomes" id="UP000051836">
    <property type="component" value="Unassembled WGS sequence"/>
</dbReference>
<feature type="domain" description="VWF/SSPO/Zonadhesin-like cysteine-rich" evidence="2">
    <location>
        <begin position="118"/>
        <end position="189"/>
    </location>
</feature>
<name>A0A0Q3PSN8_AMAAE</name>
<dbReference type="InterPro" id="IPR050780">
    <property type="entry name" value="Mucin_vWF_Thrombospondin_sf"/>
</dbReference>
<comment type="caution">
    <text evidence="3">The sequence shown here is derived from an EMBL/GenBank/DDBJ whole genome shotgun (WGS) entry which is preliminary data.</text>
</comment>
<dbReference type="OrthoDB" id="9167585at2759"/>
<dbReference type="AlphaFoldDB" id="A0A0Q3PSN8"/>
<gene>
    <name evidence="3" type="ORF">AAES_30973</name>
</gene>
<evidence type="ECO:0000256" key="1">
    <source>
        <dbReference type="ARBA" id="ARBA00023157"/>
    </source>
</evidence>
<accession>A0A0Q3PSN8</accession>
<dbReference type="InterPro" id="IPR014853">
    <property type="entry name" value="VWF/SSPO/ZAN-like_Cys-rich_dom"/>
</dbReference>
<dbReference type="EMBL" id="LMAW01000575">
    <property type="protein sequence ID" value="KQL08846.1"/>
    <property type="molecule type" value="Genomic_DNA"/>
</dbReference>
<keyword evidence="4" id="KW-1185">Reference proteome</keyword>
<dbReference type="STRING" id="12930.A0A0Q3PSN8"/>
<sequence length="190" mass="21030">MVESTPRCVHAPQPPLVCHILGRWRYRAFDGKTHALSPACTQALVSTCSAQLASLEVTAGGQVGRGPGATFNHVSIRGDGFEVVLLRGEETMAREDKWKAGREQRECQDVMRCGKKEEEEEEEECRAMVRKEGPFRRCHGLVHPGTYYRDCVADGCHPGGKCRVLAAYAAACRNAGIKALEWRGKDLCRE</sequence>
<dbReference type="PANTHER" id="PTHR11339">
    <property type="entry name" value="EXTRACELLULAR MATRIX GLYCOPROTEIN RELATED"/>
    <property type="match status" value="1"/>
</dbReference>
<dbReference type="Pfam" id="PF08742">
    <property type="entry name" value="C8"/>
    <property type="match status" value="1"/>
</dbReference>
<organism evidence="3 4">
    <name type="scientific">Amazona aestiva</name>
    <name type="common">Blue-fronted Amazon parrot</name>
    <dbReference type="NCBI Taxonomy" id="12930"/>
    <lineage>
        <taxon>Eukaryota</taxon>
        <taxon>Metazoa</taxon>
        <taxon>Chordata</taxon>
        <taxon>Craniata</taxon>
        <taxon>Vertebrata</taxon>
        <taxon>Euteleostomi</taxon>
        <taxon>Archelosauria</taxon>
        <taxon>Archosauria</taxon>
        <taxon>Dinosauria</taxon>
        <taxon>Saurischia</taxon>
        <taxon>Theropoda</taxon>
        <taxon>Coelurosauria</taxon>
        <taxon>Aves</taxon>
        <taxon>Neognathae</taxon>
        <taxon>Neoaves</taxon>
        <taxon>Telluraves</taxon>
        <taxon>Australaves</taxon>
        <taxon>Psittaciformes</taxon>
        <taxon>Psittacidae</taxon>
        <taxon>Amazona</taxon>
    </lineage>
</organism>
<evidence type="ECO:0000313" key="4">
    <source>
        <dbReference type="Proteomes" id="UP000051836"/>
    </source>
</evidence>
<protein>
    <recommendedName>
        <fullName evidence="2">VWF/SSPO/Zonadhesin-like cysteine-rich domain-containing protein</fullName>
    </recommendedName>
</protein>
<proteinExistence type="predicted"/>